<evidence type="ECO:0000256" key="6">
    <source>
        <dbReference type="ARBA" id="ARBA00023242"/>
    </source>
</evidence>
<accession>A0ABY6SKL0</accession>
<keyword evidence="10" id="KW-1185">Reference proteome</keyword>
<keyword evidence="3" id="KW-0805">Transcription regulation</keyword>
<reference evidence="9" key="1">
    <citation type="submission" date="2018-02" db="EMBL/GenBank/DDBJ databases">
        <authorList>
            <person name="Silar P."/>
        </authorList>
    </citation>
    <scope>NUCLEOTIDE SEQUENCE [LARGE SCALE GENOMIC DNA]</scope>
    <source>
        <strain evidence="9">T</strain>
    </source>
</reference>
<dbReference type="InterPro" id="IPR036864">
    <property type="entry name" value="Zn2-C6_fun-type_DNA-bd_sf"/>
</dbReference>
<comment type="subcellular location">
    <subcellularLocation>
        <location evidence="1">Nucleus</location>
    </subcellularLocation>
</comment>
<feature type="domain" description="Zn(2)-C6 fungal-type" evidence="8">
    <location>
        <begin position="47"/>
        <end position="80"/>
    </location>
</feature>
<dbReference type="PANTHER" id="PTHR31845">
    <property type="entry name" value="FINGER DOMAIN PROTEIN, PUTATIVE-RELATED"/>
    <property type="match status" value="1"/>
</dbReference>
<evidence type="ECO:0000256" key="4">
    <source>
        <dbReference type="ARBA" id="ARBA00023125"/>
    </source>
</evidence>
<feature type="region of interest" description="Disordered" evidence="7">
    <location>
        <begin position="1"/>
        <end position="37"/>
    </location>
</feature>
<protein>
    <submittedName>
        <fullName evidence="9">Transcription factor</fullName>
    </submittedName>
</protein>
<evidence type="ECO:0000313" key="9">
    <source>
        <dbReference type="EMBL" id="VBB86480.1"/>
    </source>
</evidence>
<keyword evidence="4" id="KW-0238">DNA-binding</keyword>
<evidence type="ECO:0000256" key="1">
    <source>
        <dbReference type="ARBA" id="ARBA00004123"/>
    </source>
</evidence>
<gene>
    <name evidence="9" type="ORF">PODCO_701750</name>
</gene>
<keyword evidence="2" id="KW-0479">Metal-binding</keyword>
<evidence type="ECO:0000259" key="8">
    <source>
        <dbReference type="PROSITE" id="PS50048"/>
    </source>
</evidence>
<sequence length="715" mass="81464">MAQQENTSRCSPVEPSQPRFPENTRDIPGPTRPSEITEPARIRRNTACVRCRDAKVRCNASSASGQACLRCFKLELQCVVDKSHKRTSRRSKLEELAAEVQNIKDAVVAPRPILDLHQHHQPSHLHLQAQSISTEPSYIPSLSTASISASNASSSTVFGRPRLCSASSEHAVVPPPLTPAGSNVLSTTCHTQHPAEPRALGSRVFSGEDIDYYFEKYFEHFHPYLPIVRTKDPNACYRRGQVLFWAIIMTACRRFSRDDTAFRFLIDSLLPQIWSAISQPPLDLSVINAVLLLATWPFPTIRFLSDPSMIFAGIAMNSSFLMGLHTGRGTHSEFKHATEVNDTTDEEATFTWAGCAIISHRVSAYMGCPSASSLFNKTVDQLLDGSSQFPLPRYFYLHLETARFANRVSRTMCASLEEAQGVSHHLVAYMEEEYTKVQRLLYPDNSDLDHFTLLSTLLEIQTYYFMPLPGYSPELLKRNLIKCYTTAESLIHQAASRLHRETAFLHYAPHFVFRTLLSAICVVMRVHLSSYTKGFQADTVDALIKEAIRALRICSVQEGDLHVRCASMLESYWEMRRRSNHWCRTGVSVYTHRLGASLTFDCLRRWKRDVEDARDSGRGVIGPGGTEGGEDGGRRWKITMWMWEGLRGLMKDRDRRQMRIWDWRIRFNGLTGVCLWMILIGASRIRLLRRRLWGLWDRLEEGVCWYNNIHDRVLC</sequence>
<dbReference type="CDD" id="cd00067">
    <property type="entry name" value="GAL4"/>
    <property type="match status" value="1"/>
</dbReference>
<dbReference type="PROSITE" id="PS00463">
    <property type="entry name" value="ZN2_CY6_FUNGAL_1"/>
    <property type="match status" value="1"/>
</dbReference>
<dbReference type="Pfam" id="PF00172">
    <property type="entry name" value="Zn_clus"/>
    <property type="match status" value="1"/>
</dbReference>
<dbReference type="PANTHER" id="PTHR31845:SF21">
    <property type="entry name" value="REGULATORY PROTEIN LEU3"/>
    <property type="match status" value="1"/>
</dbReference>
<feature type="compositionally biased region" description="Polar residues" evidence="7">
    <location>
        <begin position="1"/>
        <end position="10"/>
    </location>
</feature>
<keyword evidence="6" id="KW-0539">Nucleus</keyword>
<dbReference type="EMBL" id="LR026970">
    <property type="protein sequence ID" value="VBB86480.1"/>
    <property type="molecule type" value="Genomic_DNA"/>
</dbReference>
<dbReference type="CDD" id="cd12148">
    <property type="entry name" value="fungal_TF_MHR"/>
    <property type="match status" value="1"/>
</dbReference>
<dbReference type="Pfam" id="PF04082">
    <property type="entry name" value="Fungal_trans"/>
    <property type="match status" value="1"/>
</dbReference>
<evidence type="ECO:0000256" key="7">
    <source>
        <dbReference type="SAM" id="MobiDB-lite"/>
    </source>
</evidence>
<evidence type="ECO:0000256" key="3">
    <source>
        <dbReference type="ARBA" id="ARBA00023015"/>
    </source>
</evidence>
<name>A0ABY6SKL0_PODCO</name>
<proteinExistence type="predicted"/>
<dbReference type="Proteomes" id="UP000280685">
    <property type="component" value="Chromosome 7"/>
</dbReference>
<keyword evidence="5" id="KW-0804">Transcription</keyword>
<dbReference type="InterPro" id="IPR051089">
    <property type="entry name" value="prtT"/>
</dbReference>
<evidence type="ECO:0000256" key="5">
    <source>
        <dbReference type="ARBA" id="ARBA00023163"/>
    </source>
</evidence>
<dbReference type="Gene3D" id="4.10.240.10">
    <property type="entry name" value="Zn(2)-C6 fungal-type DNA-binding domain"/>
    <property type="match status" value="1"/>
</dbReference>
<dbReference type="InterPro" id="IPR007219">
    <property type="entry name" value="XnlR_reg_dom"/>
</dbReference>
<evidence type="ECO:0000256" key="2">
    <source>
        <dbReference type="ARBA" id="ARBA00022723"/>
    </source>
</evidence>
<organism evidence="9 10">
    <name type="scientific">Podospora comata</name>
    <dbReference type="NCBI Taxonomy" id="48703"/>
    <lineage>
        <taxon>Eukaryota</taxon>
        <taxon>Fungi</taxon>
        <taxon>Dikarya</taxon>
        <taxon>Ascomycota</taxon>
        <taxon>Pezizomycotina</taxon>
        <taxon>Sordariomycetes</taxon>
        <taxon>Sordariomycetidae</taxon>
        <taxon>Sordariales</taxon>
        <taxon>Podosporaceae</taxon>
        <taxon>Podospora</taxon>
    </lineage>
</organism>
<dbReference type="SMART" id="SM00066">
    <property type="entry name" value="GAL4"/>
    <property type="match status" value="1"/>
</dbReference>
<dbReference type="SUPFAM" id="SSF57701">
    <property type="entry name" value="Zn2/Cys6 DNA-binding domain"/>
    <property type="match status" value="1"/>
</dbReference>
<dbReference type="PROSITE" id="PS50048">
    <property type="entry name" value="ZN2_CY6_FUNGAL_2"/>
    <property type="match status" value="1"/>
</dbReference>
<evidence type="ECO:0000313" key="10">
    <source>
        <dbReference type="Proteomes" id="UP000280685"/>
    </source>
</evidence>
<dbReference type="InterPro" id="IPR001138">
    <property type="entry name" value="Zn2Cys6_DnaBD"/>
</dbReference>